<dbReference type="PROSITE" id="PS51294">
    <property type="entry name" value="HTH_MYB"/>
    <property type="match status" value="1"/>
</dbReference>
<dbReference type="SUPFAM" id="SSF46689">
    <property type="entry name" value="Homeodomain-like"/>
    <property type="match status" value="2"/>
</dbReference>
<evidence type="ECO:0000259" key="7">
    <source>
        <dbReference type="PROSITE" id="PS51294"/>
    </source>
</evidence>
<dbReference type="FunFam" id="1.10.10.60:FF:000009">
    <property type="entry name" value="transcription factor MYB1R1"/>
    <property type="match status" value="1"/>
</dbReference>
<dbReference type="InterPro" id="IPR009057">
    <property type="entry name" value="Homeodomain-like_sf"/>
</dbReference>
<dbReference type="GO" id="GO:0005634">
    <property type="term" value="C:nucleus"/>
    <property type="evidence" value="ECO:0007669"/>
    <property type="project" value="UniProtKB-SubCell"/>
</dbReference>
<dbReference type="SMART" id="SM00717">
    <property type="entry name" value="SANT"/>
    <property type="match status" value="2"/>
</dbReference>
<proteinExistence type="predicted"/>
<dbReference type="KEGG" id="rsz:108811222"/>
<reference evidence="8" key="1">
    <citation type="journal article" date="2019" name="Database">
        <title>The radish genome database (RadishGD): an integrated information resource for radish genomics.</title>
        <authorList>
            <person name="Yu H.J."/>
            <person name="Baek S."/>
            <person name="Lee Y.J."/>
            <person name="Cho A."/>
            <person name="Mun J.H."/>
        </authorList>
    </citation>
    <scope>NUCLEOTIDE SEQUENCE [LARGE SCALE GENOMIC DNA]</scope>
    <source>
        <strain evidence="8">cv. WK10039</strain>
    </source>
</reference>
<dbReference type="InterPro" id="IPR006447">
    <property type="entry name" value="Myb_dom_plants"/>
</dbReference>
<dbReference type="PANTHER" id="PTHR44042:SF67">
    <property type="entry name" value="MYB-LIKE PROTEIN I"/>
    <property type="match status" value="1"/>
</dbReference>
<protein>
    <submittedName>
        <fullName evidence="9">Transcription factor SRM1-like</fullName>
    </submittedName>
</protein>
<dbReference type="InterPro" id="IPR017930">
    <property type="entry name" value="Myb_dom"/>
</dbReference>
<dbReference type="Gene3D" id="1.10.10.60">
    <property type="entry name" value="Homeodomain-like"/>
    <property type="match status" value="2"/>
</dbReference>
<dbReference type="PANTHER" id="PTHR44042">
    <property type="entry name" value="DUPLICATED HOMEODOMAIN-LIKE SUPERFAMILY PROTEIN-RELATED"/>
    <property type="match status" value="1"/>
</dbReference>
<evidence type="ECO:0000256" key="1">
    <source>
        <dbReference type="ARBA" id="ARBA00004123"/>
    </source>
</evidence>
<organism evidence="8 9">
    <name type="scientific">Raphanus sativus</name>
    <name type="common">Radish</name>
    <name type="synonym">Raphanus raphanistrum var. sativus</name>
    <dbReference type="NCBI Taxonomy" id="3726"/>
    <lineage>
        <taxon>Eukaryota</taxon>
        <taxon>Viridiplantae</taxon>
        <taxon>Streptophyta</taxon>
        <taxon>Embryophyta</taxon>
        <taxon>Tracheophyta</taxon>
        <taxon>Spermatophyta</taxon>
        <taxon>Magnoliopsida</taxon>
        <taxon>eudicotyledons</taxon>
        <taxon>Gunneridae</taxon>
        <taxon>Pentapetalae</taxon>
        <taxon>rosids</taxon>
        <taxon>malvids</taxon>
        <taxon>Brassicales</taxon>
        <taxon>Brassicaceae</taxon>
        <taxon>Brassiceae</taxon>
        <taxon>Raphanus</taxon>
    </lineage>
</organism>
<dbReference type="Pfam" id="PF00249">
    <property type="entry name" value="Myb_DNA-binding"/>
    <property type="match status" value="2"/>
</dbReference>
<keyword evidence="2" id="KW-0805">Transcription regulation</keyword>
<dbReference type="Proteomes" id="UP000504610">
    <property type="component" value="Chromosome 6"/>
</dbReference>
<reference evidence="9" key="2">
    <citation type="submission" date="2025-08" db="UniProtKB">
        <authorList>
            <consortium name="RefSeq"/>
        </authorList>
    </citation>
    <scope>IDENTIFICATION</scope>
    <source>
        <tissue evidence="9">Leaf</tissue>
    </source>
</reference>
<dbReference type="CDD" id="cd00167">
    <property type="entry name" value="SANT"/>
    <property type="match status" value="2"/>
</dbReference>
<evidence type="ECO:0000256" key="5">
    <source>
        <dbReference type="ARBA" id="ARBA00023242"/>
    </source>
</evidence>
<feature type="domain" description="HTH myb-type" evidence="7">
    <location>
        <begin position="109"/>
        <end position="166"/>
    </location>
</feature>
<keyword evidence="4" id="KW-0804">Transcription</keyword>
<dbReference type="RefSeq" id="XP_056842954.1">
    <property type="nucleotide sequence ID" value="XM_056986974.1"/>
</dbReference>
<dbReference type="PROSITE" id="PS50090">
    <property type="entry name" value="MYB_LIKE"/>
    <property type="match status" value="2"/>
</dbReference>
<comment type="subcellular location">
    <subcellularLocation>
        <location evidence="1">Nucleus</location>
    </subcellularLocation>
</comment>
<dbReference type="FunFam" id="1.10.10.60:FF:000154">
    <property type="entry name" value="Transcription factor SRM1"/>
    <property type="match status" value="1"/>
</dbReference>
<dbReference type="NCBIfam" id="TIGR01557">
    <property type="entry name" value="myb_SHAQKYF"/>
    <property type="match status" value="1"/>
</dbReference>
<evidence type="ECO:0000259" key="6">
    <source>
        <dbReference type="PROSITE" id="PS50090"/>
    </source>
</evidence>
<gene>
    <name evidence="9" type="primary">LOC108811222</name>
</gene>
<keyword evidence="5" id="KW-0539">Nucleus</keyword>
<accession>A0A9W3BUJ2</accession>
<keyword evidence="8" id="KW-1185">Reference proteome</keyword>
<evidence type="ECO:0000256" key="3">
    <source>
        <dbReference type="ARBA" id="ARBA00023125"/>
    </source>
</evidence>
<dbReference type="OrthoDB" id="118550at2759"/>
<name>A0A9W3BUJ2_RAPSA</name>
<feature type="domain" description="Myb-like" evidence="6">
    <location>
        <begin position="13"/>
        <end position="59"/>
    </location>
</feature>
<feature type="domain" description="Myb-like" evidence="6">
    <location>
        <begin position="117"/>
        <end position="162"/>
    </location>
</feature>
<dbReference type="GO" id="GO:0003677">
    <property type="term" value="F:DNA binding"/>
    <property type="evidence" value="ECO:0007669"/>
    <property type="project" value="UniProtKB-KW"/>
</dbReference>
<dbReference type="GeneID" id="108811222"/>
<keyword evidence="3" id="KW-0238">DNA-binding</keyword>
<evidence type="ECO:0000313" key="9">
    <source>
        <dbReference type="RefSeq" id="XP_056842954.1"/>
    </source>
</evidence>
<evidence type="ECO:0000256" key="2">
    <source>
        <dbReference type="ARBA" id="ARBA00023015"/>
    </source>
</evidence>
<dbReference type="AlphaFoldDB" id="A0A9W3BUJ2"/>
<dbReference type="InterPro" id="IPR001005">
    <property type="entry name" value="SANT/Myb"/>
</dbReference>
<evidence type="ECO:0000256" key="4">
    <source>
        <dbReference type="ARBA" id="ARBA00023163"/>
    </source>
</evidence>
<sequence>MVVGVKTSDGSFWSRDDDIAFERALAVYTAEIDNRWEKIADVVPEKTLEQVIKHYEKLLRDVMLIESGSIPFPDYNEVPEETNVRERCIGERGIDRKCKYKQEDEPKPKPNRRKAIPWSPLEHSQFVLGLKKYGKGDWRSISRHVVLTRTPTQVASHAQKYFARLKATNRSRQRHSIHDVNIAESSNISATEALVTWQDAQATSKPSFDHHAYETPTIWNTKASSQPSSVDHPTYATPTMTPTIWNMQAASQPPENVPGYGTSSIGQSMVAPYVLPYGADMNLLAPPYMAYGVQHPSVPHTSVPRAPFNTGLFSDNMTYISTSR</sequence>
<evidence type="ECO:0000313" key="8">
    <source>
        <dbReference type="Proteomes" id="UP000504610"/>
    </source>
</evidence>